<feature type="domain" description="UspA" evidence="4">
    <location>
        <begin position="23"/>
        <end position="161"/>
    </location>
</feature>
<dbReference type="EMBL" id="JAVREK010000039">
    <property type="protein sequence ID" value="MDT0305195.1"/>
    <property type="molecule type" value="Genomic_DNA"/>
</dbReference>
<sequence length="325" mass="33136">MNGTEYTHAVGSVDSGKEESGANRIVVGVDGSPSSGAALDWAGRAAAGRGMGLLLVHALSMSVLAAPFGQTIRVAPSPELTAWAERLLREAAGRVAEALPDLEVETRITSLDPAPALLSAARTAAMVVVGSRGLGGFASVLLGSVSIRVSAHAPCPVAVVPAPVEEDEAAGEARRTVVVGMDSSPDADAALRFALDHAFRIGARLVAVHALAVPAPMDAEAFTASAFTADREFAAARADKQVRTMVEEARSADTADVPVRVAVVEDHPARALLAEGAGADLVVVGSRGRGGFSGLVLGSVSQAVLHHAPVPVAVVRPRSGRGMHR</sequence>
<reference evidence="6" key="1">
    <citation type="submission" date="2023-07" db="EMBL/GenBank/DDBJ databases">
        <title>30 novel species of actinomycetes from the DSMZ collection.</title>
        <authorList>
            <person name="Nouioui I."/>
        </authorList>
    </citation>
    <scope>NUCLEOTIDE SEQUENCE [LARGE SCALE GENOMIC DNA]</scope>
    <source>
        <strain evidence="6">DSM 45055</strain>
    </source>
</reference>
<dbReference type="PANTHER" id="PTHR46268">
    <property type="entry name" value="STRESS RESPONSE PROTEIN NHAX"/>
    <property type="match status" value="1"/>
</dbReference>
<dbReference type="Gene3D" id="3.40.50.620">
    <property type="entry name" value="HUPs"/>
    <property type="match status" value="2"/>
</dbReference>
<keyword evidence="3" id="KW-0067">ATP-binding</keyword>
<dbReference type="PRINTS" id="PR01438">
    <property type="entry name" value="UNVRSLSTRESS"/>
</dbReference>
<dbReference type="Pfam" id="PF00582">
    <property type="entry name" value="Usp"/>
    <property type="match status" value="2"/>
</dbReference>
<dbReference type="RefSeq" id="WP_311547710.1">
    <property type="nucleotide sequence ID" value="NZ_JAVREK010000039.1"/>
</dbReference>
<keyword evidence="2" id="KW-0547">Nucleotide-binding</keyword>
<evidence type="ECO:0000313" key="6">
    <source>
        <dbReference type="Proteomes" id="UP001183226"/>
    </source>
</evidence>
<dbReference type="InterPro" id="IPR006016">
    <property type="entry name" value="UspA"/>
</dbReference>
<dbReference type="SUPFAM" id="SSF52402">
    <property type="entry name" value="Adenine nucleotide alpha hydrolases-like"/>
    <property type="match status" value="2"/>
</dbReference>
<dbReference type="Proteomes" id="UP001183226">
    <property type="component" value="Unassembled WGS sequence"/>
</dbReference>
<evidence type="ECO:0000256" key="3">
    <source>
        <dbReference type="ARBA" id="ARBA00022840"/>
    </source>
</evidence>
<dbReference type="CDD" id="cd23659">
    <property type="entry name" value="USP_At3g01520-like"/>
    <property type="match status" value="1"/>
</dbReference>
<gene>
    <name evidence="5" type="ORF">RM446_23980</name>
</gene>
<comment type="caution">
    <text evidence="5">The sequence shown here is derived from an EMBL/GenBank/DDBJ whole genome shotgun (WGS) entry which is preliminary data.</text>
</comment>
<dbReference type="PANTHER" id="PTHR46268:SF27">
    <property type="entry name" value="UNIVERSAL STRESS PROTEIN RV2623"/>
    <property type="match status" value="1"/>
</dbReference>
<accession>A0ABU2L0W0</accession>
<feature type="domain" description="UspA" evidence="4">
    <location>
        <begin position="175"/>
        <end position="316"/>
    </location>
</feature>
<organism evidence="5 6">
    <name type="scientific">Streptomonospora wellingtoniae</name>
    <dbReference type="NCBI Taxonomy" id="3075544"/>
    <lineage>
        <taxon>Bacteria</taxon>
        <taxon>Bacillati</taxon>
        <taxon>Actinomycetota</taxon>
        <taxon>Actinomycetes</taxon>
        <taxon>Streptosporangiales</taxon>
        <taxon>Nocardiopsidaceae</taxon>
        <taxon>Streptomonospora</taxon>
    </lineage>
</organism>
<dbReference type="InterPro" id="IPR006015">
    <property type="entry name" value="Universal_stress_UspA"/>
</dbReference>
<comment type="similarity">
    <text evidence="1">Belongs to the universal stress protein A family.</text>
</comment>
<name>A0ABU2L0W0_9ACTN</name>
<evidence type="ECO:0000313" key="5">
    <source>
        <dbReference type="EMBL" id="MDT0305195.1"/>
    </source>
</evidence>
<evidence type="ECO:0000256" key="1">
    <source>
        <dbReference type="ARBA" id="ARBA00008791"/>
    </source>
</evidence>
<dbReference type="InterPro" id="IPR014729">
    <property type="entry name" value="Rossmann-like_a/b/a_fold"/>
</dbReference>
<proteinExistence type="inferred from homology"/>
<keyword evidence="6" id="KW-1185">Reference proteome</keyword>
<protein>
    <submittedName>
        <fullName evidence="5">Universal stress protein</fullName>
    </submittedName>
</protein>
<evidence type="ECO:0000259" key="4">
    <source>
        <dbReference type="Pfam" id="PF00582"/>
    </source>
</evidence>
<evidence type="ECO:0000256" key="2">
    <source>
        <dbReference type="ARBA" id="ARBA00022741"/>
    </source>
</evidence>